<keyword evidence="2" id="KW-0472">Membrane</keyword>
<evidence type="ECO:0000256" key="2">
    <source>
        <dbReference type="SAM" id="Phobius"/>
    </source>
</evidence>
<dbReference type="NCBIfam" id="TIGR00254">
    <property type="entry name" value="GGDEF"/>
    <property type="match status" value="1"/>
</dbReference>
<feature type="transmembrane region" description="Helical" evidence="2">
    <location>
        <begin position="47"/>
        <end position="67"/>
    </location>
</feature>
<dbReference type="Proteomes" id="UP000704611">
    <property type="component" value="Unassembled WGS sequence"/>
</dbReference>
<dbReference type="InterPro" id="IPR048435">
    <property type="entry name" value="MASE6"/>
</dbReference>
<feature type="transmembrane region" description="Helical" evidence="2">
    <location>
        <begin position="103"/>
        <end position="120"/>
    </location>
</feature>
<evidence type="ECO:0000256" key="1">
    <source>
        <dbReference type="ARBA" id="ARBA00012528"/>
    </source>
</evidence>
<evidence type="ECO:0000313" key="4">
    <source>
        <dbReference type="EMBL" id="MBV2129823.1"/>
    </source>
</evidence>
<keyword evidence="5" id="KW-1185">Reference proteome</keyword>
<dbReference type="PANTHER" id="PTHR45138">
    <property type="entry name" value="REGULATORY COMPONENTS OF SENSORY TRANSDUCTION SYSTEM"/>
    <property type="match status" value="1"/>
</dbReference>
<dbReference type="Pfam" id="PF20966">
    <property type="entry name" value="MASE6"/>
    <property type="match status" value="1"/>
</dbReference>
<dbReference type="PANTHER" id="PTHR45138:SF9">
    <property type="entry name" value="DIGUANYLATE CYCLASE DGCM-RELATED"/>
    <property type="match status" value="1"/>
</dbReference>
<protein>
    <recommendedName>
        <fullName evidence="1">diguanylate cyclase</fullName>
        <ecNumber evidence="1">2.7.7.65</ecNumber>
    </recommendedName>
</protein>
<dbReference type="SMART" id="SM00267">
    <property type="entry name" value="GGDEF"/>
    <property type="match status" value="1"/>
</dbReference>
<dbReference type="CDD" id="cd01949">
    <property type="entry name" value="GGDEF"/>
    <property type="match status" value="1"/>
</dbReference>
<dbReference type="InterPro" id="IPR000160">
    <property type="entry name" value="GGDEF_dom"/>
</dbReference>
<feature type="transmembrane region" description="Helical" evidence="2">
    <location>
        <begin position="125"/>
        <end position="144"/>
    </location>
</feature>
<feature type="transmembrane region" description="Helical" evidence="2">
    <location>
        <begin position="21"/>
        <end position="41"/>
    </location>
</feature>
<feature type="transmembrane region" description="Helical" evidence="2">
    <location>
        <begin position="79"/>
        <end position="97"/>
    </location>
</feature>
<keyword evidence="2" id="KW-1133">Transmembrane helix</keyword>
<evidence type="ECO:0000259" key="3">
    <source>
        <dbReference type="PROSITE" id="PS50887"/>
    </source>
</evidence>
<organism evidence="4 5">
    <name type="scientific">Arsukibacterium indicum</name>
    <dbReference type="NCBI Taxonomy" id="2848612"/>
    <lineage>
        <taxon>Bacteria</taxon>
        <taxon>Pseudomonadati</taxon>
        <taxon>Pseudomonadota</taxon>
        <taxon>Gammaproteobacteria</taxon>
        <taxon>Chromatiales</taxon>
        <taxon>Chromatiaceae</taxon>
        <taxon>Arsukibacterium</taxon>
    </lineage>
</organism>
<name>A0ABS6MLX8_9GAMM</name>
<accession>A0ABS6MLX8</accession>
<dbReference type="EMBL" id="JAHRID010000005">
    <property type="protein sequence ID" value="MBV2129823.1"/>
    <property type="molecule type" value="Genomic_DNA"/>
</dbReference>
<gene>
    <name evidence="4" type="ORF">KQY15_12070</name>
</gene>
<dbReference type="InterPro" id="IPR050469">
    <property type="entry name" value="Diguanylate_Cyclase"/>
</dbReference>
<dbReference type="RefSeq" id="WP_217669484.1">
    <property type="nucleotide sequence ID" value="NZ_JAHRID010000005.1"/>
</dbReference>
<dbReference type="EC" id="2.7.7.65" evidence="1"/>
<dbReference type="PROSITE" id="PS50887">
    <property type="entry name" value="GGDEF"/>
    <property type="match status" value="1"/>
</dbReference>
<sequence>MLKQFVTNNHQFRPADPEYRQVYLINGMLLGMVVIFSFFFFANLAFFALYSIALLDFIGAALAVTILRRFQLSNNVRQGAHHTVLLLGAFLLAYLYFAAPDFYSLYWLCIFPPLAFFLLGRGRGLVATILFMGLLTLLMAWRSVSWPEDSFTVESLLNVIFASVCLVLLVHYYEVSRSDVFRALATQHRQLQRLSVTDTLTGMYNRSKLDDILSQEIARSIRHQSPFSVILADLDFFKSVNDNFGHMAGDQVLMSFAGIMLQHCRELDVAGRWGGEEFLIICPHTDLAGAKLLAERIRMAVANYDFPHGKQLTVSLGIASFMRDDDASTILKRADDALYRAKGKGRNRVEM</sequence>
<feature type="transmembrane region" description="Helical" evidence="2">
    <location>
        <begin position="156"/>
        <end position="173"/>
    </location>
</feature>
<dbReference type="Pfam" id="PF00990">
    <property type="entry name" value="GGDEF"/>
    <property type="match status" value="1"/>
</dbReference>
<comment type="caution">
    <text evidence="4">The sequence shown here is derived from an EMBL/GenBank/DDBJ whole genome shotgun (WGS) entry which is preliminary data.</text>
</comment>
<proteinExistence type="predicted"/>
<feature type="domain" description="GGDEF" evidence="3">
    <location>
        <begin position="225"/>
        <end position="351"/>
    </location>
</feature>
<evidence type="ECO:0000313" key="5">
    <source>
        <dbReference type="Proteomes" id="UP000704611"/>
    </source>
</evidence>
<keyword evidence="2" id="KW-0812">Transmembrane</keyword>
<reference evidence="4 5" key="1">
    <citation type="submission" date="2021-06" db="EMBL/GenBank/DDBJ databases">
        <title>Rheinheimera indica sp. nov., isolated from deep-sea sediment.</title>
        <authorList>
            <person name="Wang Z."/>
            <person name="Zhang X.-Y."/>
        </authorList>
    </citation>
    <scope>NUCLEOTIDE SEQUENCE [LARGE SCALE GENOMIC DNA]</scope>
    <source>
        <strain evidence="4 5">SM2107</strain>
    </source>
</reference>